<dbReference type="EMBL" id="CP019911">
    <property type="protein sequence ID" value="AQW28815.1"/>
    <property type="molecule type" value="Genomic_DNA"/>
</dbReference>
<keyword evidence="1" id="KW-0645">Protease</keyword>
<dbReference type="CDD" id="cd07016">
    <property type="entry name" value="S14_ClpP_1"/>
    <property type="match status" value="1"/>
</dbReference>
<dbReference type="SUPFAM" id="SSF52096">
    <property type="entry name" value="ClpP/crotonase"/>
    <property type="match status" value="1"/>
</dbReference>
<dbReference type="InterPro" id="IPR023562">
    <property type="entry name" value="ClpP/TepA"/>
</dbReference>
<protein>
    <recommendedName>
        <fullName evidence="6">ATP-dependent Clp protease proteolytic subunit</fullName>
    </recommendedName>
</protein>
<sequence length="240" mass="25543">MPNHRKLLQLAIENSKASKAFEVRAEDGADEVSIFLYDVIDPYWGVGAEAFAKALASITAGTIHLRVNSPGGDVFEARAMVAAIGAHSAKVIAHIDGLAASAATYVAMAADEVRIADGAFMMIHQAWTFSMGNAADLRAQADLLDKVDASIVADYARKTGKDAGQIAQWMADETWFTSAEAVENGFADTVVQNDKGSSATQNRWTLAAYQKVPKALTAPPEPDLSSAARTRALALLERFG</sequence>
<dbReference type="PANTHER" id="PTHR10381:SF70">
    <property type="entry name" value="ATP-DEPENDENT CLP PROTEASE PROTEOLYTIC SUBUNIT"/>
    <property type="match status" value="1"/>
</dbReference>
<dbReference type="AlphaFoldDB" id="A0A1U9VE83"/>
<dbReference type="Gene3D" id="3.90.226.10">
    <property type="entry name" value="2-enoyl-CoA Hydratase, Chain A, domain 1"/>
    <property type="match status" value="1"/>
</dbReference>
<dbReference type="GO" id="GO:0004176">
    <property type="term" value="F:ATP-dependent peptidase activity"/>
    <property type="evidence" value="ECO:0007669"/>
    <property type="project" value="TreeGrafter"/>
</dbReference>
<evidence type="ECO:0000256" key="2">
    <source>
        <dbReference type="ARBA" id="ARBA00022801"/>
    </source>
</evidence>
<evidence type="ECO:0000256" key="3">
    <source>
        <dbReference type="ARBA" id="ARBA00022825"/>
    </source>
</evidence>
<evidence type="ECO:0000256" key="1">
    <source>
        <dbReference type="ARBA" id="ARBA00022670"/>
    </source>
</evidence>
<dbReference type="GO" id="GO:0004252">
    <property type="term" value="F:serine-type endopeptidase activity"/>
    <property type="evidence" value="ECO:0007669"/>
    <property type="project" value="TreeGrafter"/>
</dbReference>
<dbReference type="GO" id="GO:0006515">
    <property type="term" value="P:protein quality control for misfolded or incompletely synthesized proteins"/>
    <property type="evidence" value="ECO:0007669"/>
    <property type="project" value="TreeGrafter"/>
</dbReference>
<evidence type="ECO:0000313" key="5">
    <source>
        <dbReference type="Proteomes" id="UP000189628"/>
    </source>
</evidence>
<keyword evidence="3" id="KW-0720">Serine protease</keyword>
<accession>A0A1U9VE83</accession>
<gene>
    <name evidence="4" type="ORF">B0B51_01470</name>
</gene>
<name>A0A1U9VE83_9RALS</name>
<evidence type="ECO:0000313" key="4">
    <source>
        <dbReference type="EMBL" id="AQW28815.1"/>
    </source>
</evidence>
<organism evidence="4 5">
    <name type="scientific">blood disease bacterium A2-HR MARDI</name>
    <dbReference type="NCBI Taxonomy" id="1944648"/>
    <lineage>
        <taxon>Bacteria</taxon>
        <taxon>Pseudomonadati</taxon>
        <taxon>Pseudomonadota</taxon>
        <taxon>Betaproteobacteria</taxon>
        <taxon>Burkholderiales</taxon>
        <taxon>Burkholderiaceae</taxon>
        <taxon>Ralstonia</taxon>
        <taxon>Ralstonia solanacearum species complex</taxon>
    </lineage>
</organism>
<evidence type="ECO:0008006" key="6">
    <source>
        <dbReference type="Google" id="ProtNLM"/>
    </source>
</evidence>
<dbReference type="InterPro" id="IPR029045">
    <property type="entry name" value="ClpP/crotonase-like_dom_sf"/>
</dbReference>
<reference evidence="4 5" key="1">
    <citation type="submission" date="2017-02" db="EMBL/GenBank/DDBJ databases">
        <title>Blood Disease Bacterium A2-HR MARDI.</title>
        <authorList>
            <person name="Badrun R."/>
            <person name="Abu Bakar N."/>
            <person name="Laboh R."/>
        </authorList>
    </citation>
    <scope>NUCLEOTIDE SEQUENCE [LARGE SCALE GENOMIC DNA]</scope>
    <source>
        <strain evidence="4 5">A2-HR MARDI</strain>
    </source>
</reference>
<proteinExistence type="predicted"/>
<dbReference type="NCBIfam" id="NF045542">
    <property type="entry name" value="Clp_rel_HeadMat"/>
    <property type="match status" value="1"/>
</dbReference>
<dbReference type="Pfam" id="PF00574">
    <property type="entry name" value="CLP_protease"/>
    <property type="match status" value="1"/>
</dbReference>
<dbReference type="PANTHER" id="PTHR10381">
    <property type="entry name" value="ATP-DEPENDENT CLP PROTEASE PROTEOLYTIC SUBUNIT"/>
    <property type="match status" value="1"/>
</dbReference>
<dbReference type="GO" id="GO:0009368">
    <property type="term" value="C:endopeptidase Clp complex"/>
    <property type="evidence" value="ECO:0007669"/>
    <property type="project" value="TreeGrafter"/>
</dbReference>
<dbReference type="Proteomes" id="UP000189628">
    <property type="component" value="Chromosome"/>
</dbReference>
<keyword evidence="2" id="KW-0378">Hydrolase</keyword>
<dbReference type="GO" id="GO:0051117">
    <property type="term" value="F:ATPase binding"/>
    <property type="evidence" value="ECO:0007669"/>
    <property type="project" value="TreeGrafter"/>
</dbReference>